<dbReference type="AlphaFoldDB" id="A0A0D0B514"/>
<sequence length="105" mass="12266">MLSPRVFSLTSTPTCQRQVAFRLIYLRKRTCVQFRLGVPDMITGELMGWWLAFRPSFLVATMSLDSRVSTKGCVLHIVVRRERPSWVFLRVRAARVVYQILYTLN</sequence>
<dbReference type="InParanoid" id="A0A0D0B514"/>
<protein>
    <submittedName>
        <fullName evidence="1">Uncharacterized protein</fullName>
    </submittedName>
</protein>
<organism evidence="1 2">
    <name type="scientific">Suillus luteus UH-Slu-Lm8-n1</name>
    <dbReference type="NCBI Taxonomy" id="930992"/>
    <lineage>
        <taxon>Eukaryota</taxon>
        <taxon>Fungi</taxon>
        <taxon>Dikarya</taxon>
        <taxon>Basidiomycota</taxon>
        <taxon>Agaricomycotina</taxon>
        <taxon>Agaricomycetes</taxon>
        <taxon>Agaricomycetidae</taxon>
        <taxon>Boletales</taxon>
        <taxon>Suillineae</taxon>
        <taxon>Suillaceae</taxon>
        <taxon>Suillus</taxon>
    </lineage>
</organism>
<proteinExistence type="predicted"/>
<reference evidence="1 2" key="1">
    <citation type="submission" date="2014-04" db="EMBL/GenBank/DDBJ databases">
        <authorList>
            <consortium name="DOE Joint Genome Institute"/>
            <person name="Kuo A."/>
            <person name="Ruytinx J."/>
            <person name="Rineau F."/>
            <person name="Colpaert J."/>
            <person name="Kohler A."/>
            <person name="Nagy L.G."/>
            <person name="Floudas D."/>
            <person name="Copeland A."/>
            <person name="Barry K.W."/>
            <person name="Cichocki N."/>
            <person name="Veneault-Fourrey C."/>
            <person name="LaButti K."/>
            <person name="Lindquist E.A."/>
            <person name="Lipzen A."/>
            <person name="Lundell T."/>
            <person name="Morin E."/>
            <person name="Murat C."/>
            <person name="Sun H."/>
            <person name="Tunlid A."/>
            <person name="Henrissat B."/>
            <person name="Grigoriev I.V."/>
            <person name="Hibbett D.S."/>
            <person name="Martin F."/>
            <person name="Nordberg H.P."/>
            <person name="Cantor M.N."/>
            <person name="Hua S.X."/>
        </authorList>
    </citation>
    <scope>NUCLEOTIDE SEQUENCE [LARGE SCALE GENOMIC DNA]</scope>
    <source>
        <strain evidence="1 2">UH-Slu-Lm8-n1</strain>
    </source>
</reference>
<dbReference type="Proteomes" id="UP000054485">
    <property type="component" value="Unassembled WGS sequence"/>
</dbReference>
<gene>
    <name evidence="1" type="ORF">CY34DRAFT_200730</name>
</gene>
<evidence type="ECO:0000313" key="1">
    <source>
        <dbReference type="EMBL" id="KIK41577.1"/>
    </source>
</evidence>
<evidence type="ECO:0000313" key="2">
    <source>
        <dbReference type="Proteomes" id="UP000054485"/>
    </source>
</evidence>
<dbReference type="HOGENOM" id="CLU_2238366_0_0_1"/>
<accession>A0A0D0B514</accession>
<dbReference type="EMBL" id="KN835265">
    <property type="protein sequence ID" value="KIK41577.1"/>
    <property type="molecule type" value="Genomic_DNA"/>
</dbReference>
<keyword evidence="2" id="KW-1185">Reference proteome</keyword>
<name>A0A0D0B514_9AGAM</name>
<reference evidence="2" key="2">
    <citation type="submission" date="2015-01" db="EMBL/GenBank/DDBJ databases">
        <title>Evolutionary Origins and Diversification of the Mycorrhizal Mutualists.</title>
        <authorList>
            <consortium name="DOE Joint Genome Institute"/>
            <consortium name="Mycorrhizal Genomics Consortium"/>
            <person name="Kohler A."/>
            <person name="Kuo A."/>
            <person name="Nagy L.G."/>
            <person name="Floudas D."/>
            <person name="Copeland A."/>
            <person name="Barry K.W."/>
            <person name="Cichocki N."/>
            <person name="Veneault-Fourrey C."/>
            <person name="LaButti K."/>
            <person name="Lindquist E.A."/>
            <person name="Lipzen A."/>
            <person name="Lundell T."/>
            <person name="Morin E."/>
            <person name="Murat C."/>
            <person name="Riley R."/>
            <person name="Ohm R."/>
            <person name="Sun H."/>
            <person name="Tunlid A."/>
            <person name="Henrissat B."/>
            <person name="Grigoriev I.V."/>
            <person name="Hibbett D.S."/>
            <person name="Martin F."/>
        </authorList>
    </citation>
    <scope>NUCLEOTIDE SEQUENCE [LARGE SCALE GENOMIC DNA]</scope>
    <source>
        <strain evidence="2">UH-Slu-Lm8-n1</strain>
    </source>
</reference>